<name>A0A9W7XLU6_9FUNG</name>
<feature type="region of interest" description="Disordered" evidence="1">
    <location>
        <begin position="188"/>
        <end position="360"/>
    </location>
</feature>
<evidence type="ECO:0000313" key="5">
    <source>
        <dbReference type="Proteomes" id="UP001145021"/>
    </source>
</evidence>
<feature type="compositionally biased region" description="Basic and acidic residues" evidence="1">
    <location>
        <begin position="264"/>
        <end position="274"/>
    </location>
</feature>
<gene>
    <name evidence="4" type="ORF">LPJ64_001134</name>
</gene>
<keyword evidence="5" id="KW-1185">Reference proteome</keyword>
<keyword evidence="3" id="KW-0732">Signal</keyword>
<protein>
    <submittedName>
        <fullName evidence="4">Uncharacterized protein</fullName>
    </submittedName>
</protein>
<evidence type="ECO:0000256" key="1">
    <source>
        <dbReference type="SAM" id="MobiDB-lite"/>
    </source>
</evidence>
<dbReference type="EMBL" id="JANBOH010000028">
    <property type="protein sequence ID" value="KAJ1647471.1"/>
    <property type="molecule type" value="Genomic_DNA"/>
</dbReference>
<dbReference type="AlphaFoldDB" id="A0A9W7XLU6"/>
<proteinExistence type="predicted"/>
<evidence type="ECO:0000256" key="2">
    <source>
        <dbReference type="SAM" id="Phobius"/>
    </source>
</evidence>
<feature type="compositionally biased region" description="Low complexity" evidence="1">
    <location>
        <begin position="426"/>
        <end position="443"/>
    </location>
</feature>
<feature type="compositionally biased region" description="Polar residues" evidence="1">
    <location>
        <begin position="340"/>
        <end position="360"/>
    </location>
</feature>
<reference evidence="4" key="1">
    <citation type="submission" date="2022-07" db="EMBL/GenBank/DDBJ databases">
        <title>Phylogenomic reconstructions and comparative analyses of Kickxellomycotina fungi.</title>
        <authorList>
            <person name="Reynolds N.K."/>
            <person name="Stajich J.E."/>
            <person name="Barry K."/>
            <person name="Grigoriev I.V."/>
            <person name="Crous P."/>
            <person name="Smith M.E."/>
        </authorList>
    </citation>
    <scope>NUCLEOTIDE SEQUENCE</scope>
    <source>
        <strain evidence="4">NBRC 105413</strain>
    </source>
</reference>
<dbReference type="Proteomes" id="UP001145021">
    <property type="component" value="Unassembled WGS sequence"/>
</dbReference>
<keyword evidence="2" id="KW-0812">Transmembrane</keyword>
<feature type="compositionally biased region" description="Polar residues" evidence="1">
    <location>
        <begin position="188"/>
        <end position="207"/>
    </location>
</feature>
<feature type="compositionally biased region" description="Low complexity" evidence="1">
    <location>
        <begin position="321"/>
        <end position="337"/>
    </location>
</feature>
<keyword evidence="2" id="KW-0472">Membrane</keyword>
<feature type="signal peptide" evidence="3">
    <location>
        <begin position="1"/>
        <end position="23"/>
    </location>
</feature>
<feature type="region of interest" description="Disordered" evidence="1">
    <location>
        <begin position="426"/>
        <end position="455"/>
    </location>
</feature>
<evidence type="ECO:0000313" key="4">
    <source>
        <dbReference type="EMBL" id="KAJ1647471.1"/>
    </source>
</evidence>
<feature type="transmembrane region" description="Helical" evidence="2">
    <location>
        <begin position="365"/>
        <end position="388"/>
    </location>
</feature>
<accession>A0A9W7XLU6</accession>
<organism evidence="4 5">
    <name type="scientific">Coemansia asiatica</name>
    <dbReference type="NCBI Taxonomy" id="1052880"/>
    <lineage>
        <taxon>Eukaryota</taxon>
        <taxon>Fungi</taxon>
        <taxon>Fungi incertae sedis</taxon>
        <taxon>Zoopagomycota</taxon>
        <taxon>Kickxellomycotina</taxon>
        <taxon>Kickxellomycetes</taxon>
        <taxon>Kickxellales</taxon>
        <taxon>Kickxellaceae</taxon>
        <taxon>Coemansia</taxon>
    </lineage>
</organism>
<feature type="compositionally biased region" description="Acidic residues" evidence="1">
    <location>
        <begin position="209"/>
        <end position="235"/>
    </location>
</feature>
<feature type="chain" id="PRO_5040781499" evidence="3">
    <location>
        <begin position="24"/>
        <end position="455"/>
    </location>
</feature>
<keyword evidence="2" id="KW-1133">Transmembrane helix</keyword>
<comment type="caution">
    <text evidence="4">The sequence shown here is derived from an EMBL/GenBank/DDBJ whole genome shotgun (WGS) entry which is preliminary data.</text>
</comment>
<feature type="compositionally biased region" description="Acidic residues" evidence="1">
    <location>
        <begin position="275"/>
        <end position="299"/>
    </location>
</feature>
<feature type="compositionally biased region" description="Acidic residues" evidence="1">
    <location>
        <begin position="241"/>
        <end position="263"/>
    </location>
</feature>
<evidence type="ECO:0000256" key="3">
    <source>
        <dbReference type="SAM" id="SignalP"/>
    </source>
</evidence>
<sequence>MSLHCRLFTALAVLTTYLIYTSATQNTPPIYSYERHNSITDKINVKSLTNDCASGYTHCEYFGCIQGTQCPSPCSKRKTPNSCIFNINGKGCRWTSNTCIQDIQCPISSSGECPEGCQGCGPFQCIVNGLLCPTPCEKRTRDTCGSEMMVNGIGCVWNNEKCVLWDAVNVELLAGNQAVARQYRGEVSSANSNTGASEQGQTETAGENTDVDEMCDDKESDDEGDDDDEACDDKDDGEKDGNEDDCKEIDDSDDSDSDSDSDKEDNNGKDSKKDDDDDDDDDDSHEDCEDDDQDEDSDDKNDNSKNQQHSLPHPTFGTFVSKPSKSASSDSSKASLAEPTGSTNSPSTSQTLDNESGTKSIGTGALVGIIALVLGIIGLVSWGGLYFATRRKTEYNASSNTQARTLPTYVFSQRSGTSTLNLSYSGPPAGNQAQAQAQAPNIQGRRDTHLSNLMN</sequence>